<dbReference type="InterPro" id="IPR042197">
    <property type="entry name" value="Apaf_helical"/>
</dbReference>
<dbReference type="SMART" id="SM00255">
    <property type="entry name" value="TIR"/>
    <property type="match status" value="1"/>
</dbReference>
<keyword evidence="4" id="KW-0520">NAD</keyword>
<dbReference type="GO" id="GO:0006952">
    <property type="term" value="P:defense response"/>
    <property type="evidence" value="ECO:0007669"/>
    <property type="project" value="UniProtKB-KW"/>
</dbReference>
<dbReference type="SUPFAM" id="SSF52540">
    <property type="entry name" value="P-loop containing nucleoside triphosphate hydrolases"/>
    <property type="match status" value="1"/>
</dbReference>
<dbReference type="Pfam" id="PF00931">
    <property type="entry name" value="NB-ARC"/>
    <property type="match status" value="1"/>
</dbReference>
<feature type="region of interest" description="Disordered" evidence="5">
    <location>
        <begin position="1298"/>
        <end position="1328"/>
    </location>
</feature>
<accession>A0ABD3L498</accession>
<evidence type="ECO:0000313" key="8">
    <source>
        <dbReference type="Proteomes" id="UP001634007"/>
    </source>
</evidence>
<name>A0ABD3L498_EUCGL</name>
<comment type="caution">
    <text evidence="7">The sequence shown here is derived from an EMBL/GenBank/DDBJ whole genome shotgun (WGS) entry which is preliminary data.</text>
</comment>
<keyword evidence="2" id="KW-0677">Repeat</keyword>
<keyword evidence="8" id="KW-1185">Reference proteome</keyword>
<dbReference type="PANTHER" id="PTHR11017">
    <property type="entry name" value="LEUCINE-RICH REPEAT-CONTAINING PROTEIN"/>
    <property type="match status" value="1"/>
</dbReference>
<evidence type="ECO:0000256" key="1">
    <source>
        <dbReference type="ARBA" id="ARBA00022614"/>
    </source>
</evidence>
<keyword evidence="3" id="KW-0611">Plant defense</keyword>
<dbReference type="Gene3D" id="3.40.50.300">
    <property type="entry name" value="P-loop containing nucleotide triphosphate hydrolases"/>
    <property type="match status" value="1"/>
</dbReference>
<dbReference type="SUPFAM" id="SSF52200">
    <property type="entry name" value="Toll/Interleukin receptor TIR domain"/>
    <property type="match status" value="1"/>
</dbReference>
<dbReference type="SMART" id="SM00369">
    <property type="entry name" value="LRR_TYP"/>
    <property type="match status" value="4"/>
</dbReference>
<dbReference type="InterPro" id="IPR000157">
    <property type="entry name" value="TIR_dom"/>
</dbReference>
<feature type="domain" description="TIR" evidence="6">
    <location>
        <begin position="16"/>
        <end position="181"/>
    </location>
</feature>
<dbReference type="Gene3D" id="1.10.8.430">
    <property type="entry name" value="Helical domain of apoptotic protease-activating factors"/>
    <property type="match status" value="1"/>
</dbReference>
<dbReference type="FunFam" id="3.40.50.10140:FF:000007">
    <property type="entry name" value="Disease resistance protein (TIR-NBS-LRR class)"/>
    <property type="match status" value="1"/>
</dbReference>
<proteinExistence type="predicted"/>
<evidence type="ECO:0000256" key="2">
    <source>
        <dbReference type="ARBA" id="ARBA00022737"/>
    </source>
</evidence>
<dbReference type="PANTHER" id="PTHR11017:SF570">
    <property type="entry name" value="DISEASE RESISTANCE PROTEIN (TIR-NBS CLASS)-RELATED"/>
    <property type="match status" value="1"/>
</dbReference>
<feature type="compositionally biased region" description="Basic and acidic residues" evidence="5">
    <location>
        <begin position="1301"/>
        <end position="1310"/>
    </location>
</feature>
<dbReference type="Gene3D" id="3.40.50.10140">
    <property type="entry name" value="Toll/interleukin-1 receptor homology (TIR) domain"/>
    <property type="match status" value="1"/>
</dbReference>
<organism evidence="7 8">
    <name type="scientific">Eucalyptus globulus</name>
    <name type="common">Tasmanian blue gum</name>
    <dbReference type="NCBI Taxonomy" id="34317"/>
    <lineage>
        <taxon>Eukaryota</taxon>
        <taxon>Viridiplantae</taxon>
        <taxon>Streptophyta</taxon>
        <taxon>Embryophyta</taxon>
        <taxon>Tracheophyta</taxon>
        <taxon>Spermatophyta</taxon>
        <taxon>Magnoliopsida</taxon>
        <taxon>eudicotyledons</taxon>
        <taxon>Gunneridae</taxon>
        <taxon>Pentapetalae</taxon>
        <taxon>rosids</taxon>
        <taxon>malvids</taxon>
        <taxon>Myrtales</taxon>
        <taxon>Myrtaceae</taxon>
        <taxon>Myrtoideae</taxon>
        <taxon>Eucalypteae</taxon>
        <taxon>Eucalyptus</taxon>
    </lineage>
</organism>
<dbReference type="InterPro" id="IPR002182">
    <property type="entry name" value="NB-ARC"/>
</dbReference>
<dbReference type="Pfam" id="PF01582">
    <property type="entry name" value="TIR"/>
    <property type="match status" value="1"/>
</dbReference>
<dbReference type="Gene3D" id="3.40.1170.20">
    <property type="entry name" value="tRNA intron endonuclease, N-terminal domain"/>
    <property type="match status" value="1"/>
</dbReference>
<evidence type="ECO:0000313" key="7">
    <source>
        <dbReference type="EMBL" id="KAL3746387.1"/>
    </source>
</evidence>
<dbReference type="GO" id="GO:0051707">
    <property type="term" value="P:response to other organism"/>
    <property type="evidence" value="ECO:0007669"/>
    <property type="project" value="UniProtKB-ARBA"/>
</dbReference>
<dbReference type="InterPro" id="IPR044974">
    <property type="entry name" value="Disease_R_plants"/>
</dbReference>
<sequence>MANSDAGMSSRNVRAYKFEVFLNFRGKDTRRGFISFLYRDLDEKCIDVFMDEERIRVGEEIDGKLRQAINGSQIYIPVFSKNYAQSEWCLRELAIMLDNISNSKEKIILPIFYDVKPKDVKLETPLYRTALEEHKIKFPREVESWETALEKVQHTRGWELPEYKSEAVLVDLVVVRVLQSLKRNNNFVTKDFFGIEGQVAKVLELLDVNCSDEVVLLGLHGIGGIGKTTLARLVYKELSSRFGKWCAFLDDIREMSEKEGLVWLQKKLLTEIASSNSTTIISGVDHGRERIEETLRNKKVLIILDDVDKKEQIENLIGQRKLHPGTRIIITTREKSVLETFQQNLAREMEMNSDHALRILSHEMESMSIDDAHELFKKHAFPEGSMAKDFKRYLGDIVFRIGGIPLAIKVIGSLFCGKPTLEWEKTSKQLEDAALRPVQEKLMISYGDLSYRQTEIFLDIACLFINEDMMNTIYMWKALAFDPDKEINVLVKMSLIKINDNNKFWMHDQLRDLGREIVHKKSPQKLGSRLRITEENLDFIINNKSKEAVEALDLQGWNSHISISHEEIARFERLRFLRLSNGTLHGDSIVNLPNLKWISWHSPSPDFSVDRMHSNKLVVLQLFNNQFTDDSKVWHLLEMATKLKNLALVECHGITRTPDLSKCQDLERLTFDYCKSLKEIDGVIGKLTCLVDLNITHCGLVERVPDDIRQLVNLQRFSLKSCDKVRTLPTSIGHLTSLQKLDLSNTSITSLRDSIGKLSCLSDLNLLGSEITEIPDEIEELVELRDLCLKDTKIKQLSGSIGKLKSLCTLDLSSHESTELDSNGWNFPKEIGMLNKLEKLYLGHRVELEGEIPDEIGFLSSLKVLDLCRTSISGVPGTINKLSCLSTLDLRWCDKITALPDLPASLLHLRVESRSLQVVPNLSKLTNLVELVLSNGSNYEDLSNQKHKYDSCWIDLHWIGRLSKLKKLELCLLNFVAPPMELGPLSLLEDLTWGSLDLKLLTQLPPSLLSLELVNISSTGSLLSKLQIPSNLTLRLSRLQEIQLNGLSQLQHLHLDRCELWRSSIPSSLRTLNVINCPNMIEIQSLGMLALLEELSIDDCRSISRIVLGGEVLDQSESSSSESTYCSLGVHLTNAFKKLKRLRLRSCTNLLYIQVNSTLLSLQYILIESCDAMRKLSGISKLKDLRHLDIDKCSRLEAVEGLNELEFLSGLDVKNCTSLERLLDISNSKIPDECLIRVSHCRDSLDSSSRDCRIPFKCYKKMMAQQGAPQLQTSKEAKLEGGAEEPITKLQLQFHPSASSQDHDISKEPPIDNFMEGTPPGNQIQTRRQDSNHLSLSCPITFSDRFKTCLVSILECVCSCDFSSFKAEFFEGQNRRSI</sequence>
<dbReference type="Proteomes" id="UP001634007">
    <property type="component" value="Unassembled WGS sequence"/>
</dbReference>
<dbReference type="Pfam" id="PF23598">
    <property type="entry name" value="LRR_14"/>
    <property type="match status" value="1"/>
</dbReference>
<reference evidence="7 8" key="1">
    <citation type="submission" date="2024-11" db="EMBL/GenBank/DDBJ databases">
        <title>Chromosome-level genome assembly of Eucalyptus globulus Labill. provides insights into its genome evolution.</title>
        <authorList>
            <person name="Li X."/>
        </authorList>
    </citation>
    <scope>NUCLEOTIDE SEQUENCE [LARGE SCALE GENOMIC DNA]</scope>
    <source>
        <strain evidence="7">CL2024</strain>
        <tissue evidence="7">Fresh tender leaves</tissue>
    </source>
</reference>
<dbReference type="InterPro" id="IPR003591">
    <property type="entry name" value="Leu-rich_rpt_typical-subtyp"/>
</dbReference>
<dbReference type="Gene3D" id="3.80.10.10">
    <property type="entry name" value="Ribonuclease Inhibitor"/>
    <property type="match status" value="3"/>
</dbReference>
<dbReference type="SUPFAM" id="SSF52058">
    <property type="entry name" value="L domain-like"/>
    <property type="match status" value="3"/>
</dbReference>
<dbReference type="PROSITE" id="PS50104">
    <property type="entry name" value="TIR"/>
    <property type="match status" value="1"/>
</dbReference>
<dbReference type="InterPro" id="IPR032675">
    <property type="entry name" value="LRR_dom_sf"/>
</dbReference>
<gene>
    <name evidence="7" type="ORF">ACJRO7_015359</name>
</gene>
<evidence type="ECO:0000256" key="5">
    <source>
        <dbReference type="SAM" id="MobiDB-lite"/>
    </source>
</evidence>
<dbReference type="InterPro" id="IPR027417">
    <property type="entry name" value="P-loop_NTPase"/>
</dbReference>
<evidence type="ECO:0000259" key="6">
    <source>
        <dbReference type="PROSITE" id="PS50104"/>
    </source>
</evidence>
<keyword evidence="1" id="KW-0433">Leucine-rich repeat</keyword>
<dbReference type="InterPro" id="IPR058192">
    <property type="entry name" value="WHD_ROQ1-like"/>
</dbReference>
<dbReference type="Pfam" id="PF23282">
    <property type="entry name" value="WHD_ROQ1"/>
    <property type="match status" value="1"/>
</dbReference>
<dbReference type="EMBL" id="JBJKBG010000003">
    <property type="protein sequence ID" value="KAL3746387.1"/>
    <property type="molecule type" value="Genomic_DNA"/>
</dbReference>
<dbReference type="InterPro" id="IPR035897">
    <property type="entry name" value="Toll_tir_struct_dom_sf"/>
</dbReference>
<dbReference type="InterPro" id="IPR055414">
    <property type="entry name" value="LRR_R13L4/SHOC2-like"/>
</dbReference>
<dbReference type="PRINTS" id="PR00364">
    <property type="entry name" value="DISEASERSIST"/>
</dbReference>
<evidence type="ECO:0000256" key="4">
    <source>
        <dbReference type="ARBA" id="ARBA00023027"/>
    </source>
</evidence>
<protein>
    <recommendedName>
        <fullName evidence="6">TIR domain-containing protein</fullName>
    </recommendedName>
</protein>
<evidence type="ECO:0000256" key="3">
    <source>
        <dbReference type="ARBA" id="ARBA00022821"/>
    </source>
</evidence>